<dbReference type="Pfam" id="PF00326">
    <property type="entry name" value="Peptidase_S9"/>
    <property type="match status" value="1"/>
</dbReference>
<evidence type="ECO:0000256" key="2">
    <source>
        <dbReference type="ARBA" id="ARBA00022825"/>
    </source>
</evidence>
<dbReference type="AlphaFoldDB" id="A0A075GD00"/>
<sequence length="689" mass="76357">MATFHNRPDDRYWMQLTVIFLLLLSSPLLAQSPLELTDVFRLQYAQDPQISPDGTTIIYTLTSADIQTDKFTTRLWSIDSDGPNHFPLTRDESGSYSSPRWSADGSQLAVAATDGDTHQLLVRSGQRKKFKLLVDLPAAATALSWSADGSQLAFSSFVATEPVPFVELPAVPAGANWAAPARVIDKMIYRRDGSGYVKHGNNQLFVVSVLDGSLRQLTHSDYDHNGPFSWMADGSAIILSGQLFHGWEHAPRNSNIYSVSSDDGTVRQLTDGDGPETDPIISADGNLIAYIGFVDDKRSFQQSDLYVVSSQGGQVRCLTTDFDRSIRAPRWSADGSLIYFLYDDHGVGTLGSVSLEDFSIQELATNIGGTSIGRPYQAGSYSVSEDGRIAFTMTDPNFPAEVAVQQGQQKPKRLTMLNNQLFEERPLATTERFVYQSSLDQQPIDGWIVKPANFDADKKYPLILEIHGGPFANYGSRFAMEMQLYAAAGYVVLYTNPRGSTSYGNAFTDLIDHNYPCEGDFQDLMSGVDAVIERGYIDSQRLFVTGGSGGGVLTAWVVGKTERFKAAVSQKPVINWYSFALTSDAYNYFSDYWFAGPPWQTDQTKNYLERSPLSLVGNVTTPTMLLTGEQDYRTPMSESEQYYQALKLRGIDSVLVRIPNASHAIVARPSRIMVKVAHILKWFETYDGR</sequence>
<proteinExistence type="predicted"/>
<dbReference type="EC" id="3.4.19.1" evidence="4"/>
<dbReference type="GO" id="GO:0004252">
    <property type="term" value="F:serine-type endopeptidase activity"/>
    <property type="evidence" value="ECO:0007669"/>
    <property type="project" value="TreeGrafter"/>
</dbReference>
<name>A0A075GD00_9EURY</name>
<dbReference type="EMBL" id="KF900622">
    <property type="protein sequence ID" value="AIF01504.1"/>
    <property type="molecule type" value="Genomic_DNA"/>
</dbReference>
<dbReference type="SUPFAM" id="SSF53474">
    <property type="entry name" value="alpha/beta-Hydrolases"/>
    <property type="match status" value="1"/>
</dbReference>
<reference evidence="4" key="1">
    <citation type="journal article" date="2014" name="Genome Biol. Evol.">
        <title>Pangenome evidence for extensive interdomain horizontal transfer affecting lineage core and shell genes in uncultured planktonic thaumarchaeota and euryarchaeota.</title>
        <authorList>
            <person name="Deschamps P."/>
            <person name="Zivanovic Y."/>
            <person name="Moreira D."/>
            <person name="Rodriguez-Valera F."/>
            <person name="Lopez-Garcia P."/>
        </authorList>
    </citation>
    <scope>NUCLEOTIDE SEQUENCE</scope>
</reference>
<dbReference type="GO" id="GO:0006508">
    <property type="term" value="P:proteolysis"/>
    <property type="evidence" value="ECO:0007669"/>
    <property type="project" value="InterPro"/>
</dbReference>
<dbReference type="InterPro" id="IPR011042">
    <property type="entry name" value="6-blade_b-propeller_TolB-like"/>
</dbReference>
<dbReference type="InterPro" id="IPR011659">
    <property type="entry name" value="WD40"/>
</dbReference>
<dbReference type="SUPFAM" id="SSF82171">
    <property type="entry name" value="DPP6 N-terminal domain-like"/>
    <property type="match status" value="1"/>
</dbReference>
<dbReference type="GO" id="GO:0008242">
    <property type="term" value="F:omega peptidase activity"/>
    <property type="evidence" value="ECO:0007669"/>
    <property type="project" value="UniProtKB-EC"/>
</dbReference>
<keyword evidence="2" id="KW-0720">Serine protease</keyword>
<dbReference type="Gene3D" id="3.40.50.1820">
    <property type="entry name" value="alpha/beta hydrolase"/>
    <property type="match status" value="1"/>
</dbReference>
<dbReference type="Pfam" id="PF07676">
    <property type="entry name" value="PD40"/>
    <property type="match status" value="3"/>
</dbReference>
<evidence type="ECO:0000259" key="3">
    <source>
        <dbReference type="Pfam" id="PF00326"/>
    </source>
</evidence>
<organism evidence="4">
    <name type="scientific">uncultured marine group II/III euryarchaeote KM3_149_A03</name>
    <dbReference type="NCBI Taxonomy" id="1457884"/>
    <lineage>
        <taxon>Archaea</taxon>
        <taxon>Methanobacteriati</taxon>
        <taxon>Methanobacteriota</taxon>
        <taxon>environmental samples</taxon>
    </lineage>
</organism>
<gene>
    <name evidence="4" type="primary">APEH</name>
</gene>
<dbReference type="PANTHER" id="PTHR42776">
    <property type="entry name" value="SERINE PEPTIDASE S9 FAMILY MEMBER"/>
    <property type="match status" value="1"/>
</dbReference>
<keyword evidence="1 4" id="KW-0378">Hydrolase</keyword>
<dbReference type="InterPro" id="IPR029058">
    <property type="entry name" value="AB_hydrolase_fold"/>
</dbReference>
<dbReference type="InterPro" id="IPR001375">
    <property type="entry name" value="Peptidase_S9_cat"/>
</dbReference>
<evidence type="ECO:0000256" key="1">
    <source>
        <dbReference type="ARBA" id="ARBA00022801"/>
    </source>
</evidence>
<evidence type="ECO:0000313" key="4">
    <source>
        <dbReference type="EMBL" id="AIF01504.1"/>
    </source>
</evidence>
<dbReference type="PANTHER" id="PTHR42776:SF27">
    <property type="entry name" value="DIPEPTIDYL PEPTIDASE FAMILY MEMBER 6"/>
    <property type="match status" value="1"/>
</dbReference>
<keyword evidence="2" id="KW-0645">Protease</keyword>
<protein>
    <submittedName>
        <fullName evidence="4">Acyl-peptide hydrolase, (APEH)</fullName>
        <ecNumber evidence="4">3.4.19.1</ecNumber>
    </submittedName>
</protein>
<feature type="domain" description="Peptidase S9 prolyl oligopeptidase catalytic" evidence="3">
    <location>
        <begin position="478"/>
        <end position="686"/>
    </location>
</feature>
<accession>A0A075GD00</accession>
<dbReference type="Gene3D" id="2.120.10.30">
    <property type="entry name" value="TolB, C-terminal domain"/>
    <property type="match status" value="2"/>
</dbReference>